<dbReference type="HOGENOM" id="CLU_3172410_0_0_4"/>
<sequence>MSDALNMEDSLFKYYRNVYLIVFIYQLGVRYSRHEVTVVRVAKIIRK</sequence>
<dbReference type="KEGG" id="rpi:Rpic_2925"/>
<dbReference type="EMBL" id="CP001068">
    <property type="protein sequence ID" value="ACD28048.1"/>
    <property type="molecule type" value="Genomic_DNA"/>
</dbReference>
<name>B2UBU8_RALPJ</name>
<accession>B2UBU8</accession>
<evidence type="ECO:0000313" key="1">
    <source>
        <dbReference type="EMBL" id="ACD28048.1"/>
    </source>
</evidence>
<proteinExistence type="predicted"/>
<protein>
    <submittedName>
        <fullName evidence="1">Uncharacterized protein</fullName>
    </submittedName>
</protein>
<dbReference type="AlphaFoldDB" id="B2UBU8"/>
<gene>
    <name evidence="1" type="ordered locus">Rpic_2925</name>
</gene>
<organism evidence="1">
    <name type="scientific">Ralstonia pickettii (strain 12J)</name>
    <dbReference type="NCBI Taxonomy" id="402626"/>
    <lineage>
        <taxon>Bacteria</taxon>
        <taxon>Pseudomonadati</taxon>
        <taxon>Pseudomonadota</taxon>
        <taxon>Betaproteobacteria</taxon>
        <taxon>Burkholderiales</taxon>
        <taxon>Burkholderiaceae</taxon>
        <taxon>Ralstonia</taxon>
    </lineage>
</organism>
<reference evidence="1" key="1">
    <citation type="submission" date="2008-05" db="EMBL/GenBank/DDBJ databases">
        <title>Complete sequence of chromosome1 of Ralstonia pickettii 12J.</title>
        <authorList>
            <consortium name="US DOE Joint Genome Institute"/>
            <person name="Lucas S."/>
            <person name="Copeland A."/>
            <person name="Lapidus A."/>
            <person name="Glavina del Rio T."/>
            <person name="Dalin E."/>
            <person name="Tice H."/>
            <person name="Bruce D."/>
            <person name="Goodwin L."/>
            <person name="Pitluck S."/>
            <person name="Meincke L."/>
            <person name="Brettin T."/>
            <person name="Detter J.C."/>
            <person name="Han C."/>
            <person name="Kuske C.R."/>
            <person name="Schmutz J."/>
            <person name="Larimer F."/>
            <person name="Land M."/>
            <person name="Hauser L."/>
            <person name="Kyrpides N."/>
            <person name="Mikhailova N."/>
            <person name="Marsh T."/>
            <person name="Richardson P."/>
        </authorList>
    </citation>
    <scope>NUCLEOTIDE SEQUENCE</scope>
    <source>
        <strain evidence="1">12J</strain>
    </source>
</reference>